<organism evidence="1 2">
    <name type="scientific">Smallanthus sonchifolius</name>
    <dbReference type="NCBI Taxonomy" id="185202"/>
    <lineage>
        <taxon>Eukaryota</taxon>
        <taxon>Viridiplantae</taxon>
        <taxon>Streptophyta</taxon>
        <taxon>Embryophyta</taxon>
        <taxon>Tracheophyta</taxon>
        <taxon>Spermatophyta</taxon>
        <taxon>Magnoliopsida</taxon>
        <taxon>eudicotyledons</taxon>
        <taxon>Gunneridae</taxon>
        <taxon>Pentapetalae</taxon>
        <taxon>asterids</taxon>
        <taxon>campanulids</taxon>
        <taxon>Asterales</taxon>
        <taxon>Asteraceae</taxon>
        <taxon>Asteroideae</taxon>
        <taxon>Heliantheae alliance</taxon>
        <taxon>Millerieae</taxon>
        <taxon>Smallanthus</taxon>
    </lineage>
</organism>
<dbReference type="EMBL" id="CM042035">
    <property type="protein sequence ID" value="KAI3755038.1"/>
    <property type="molecule type" value="Genomic_DNA"/>
</dbReference>
<gene>
    <name evidence="1" type="ORF">L1987_54831</name>
</gene>
<reference evidence="1 2" key="2">
    <citation type="journal article" date="2022" name="Mol. Ecol. Resour.">
        <title>The genomes of chicory, endive, great burdock and yacon provide insights into Asteraceae paleo-polyploidization history and plant inulin production.</title>
        <authorList>
            <person name="Fan W."/>
            <person name="Wang S."/>
            <person name="Wang H."/>
            <person name="Wang A."/>
            <person name="Jiang F."/>
            <person name="Liu H."/>
            <person name="Zhao H."/>
            <person name="Xu D."/>
            <person name="Zhang Y."/>
        </authorList>
    </citation>
    <scope>NUCLEOTIDE SEQUENCE [LARGE SCALE GENOMIC DNA]</scope>
    <source>
        <strain evidence="2">cv. Yunnan</strain>
        <tissue evidence="1">Leaves</tissue>
    </source>
</reference>
<sequence length="96" mass="11045">MCVFQLKVHLTLTSISFSNLPYFENPKNITMTIGKGRERLGWITLECKSRWRGVQIENTITIEYQIKKEMAEAGGRCGKEERGMYTALFLPFSSYG</sequence>
<comment type="caution">
    <text evidence="1">The sequence shown here is derived from an EMBL/GenBank/DDBJ whole genome shotgun (WGS) entry which is preliminary data.</text>
</comment>
<evidence type="ECO:0000313" key="1">
    <source>
        <dbReference type="EMBL" id="KAI3755038.1"/>
    </source>
</evidence>
<reference evidence="2" key="1">
    <citation type="journal article" date="2022" name="Mol. Ecol. Resour.">
        <title>The genomes of chicory, endive, great burdock and yacon provide insights into Asteraceae palaeo-polyploidization history and plant inulin production.</title>
        <authorList>
            <person name="Fan W."/>
            <person name="Wang S."/>
            <person name="Wang H."/>
            <person name="Wang A."/>
            <person name="Jiang F."/>
            <person name="Liu H."/>
            <person name="Zhao H."/>
            <person name="Xu D."/>
            <person name="Zhang Y."/>
        </authorList>
    </citation>
    <scope>NUCLEOTIDE SEQUENCE [LARGE SCALE GENOMIC DNA]</scope>
    <source>
        <strain evidence="2">cv. Yunnan</strain>
    </source>
</reference>
<evidence type="ECO:0000313" key="2">
    <source>
        <dbReference type="Proteomes" id="UP001056120"/>
    </source>
</evidence>
<name>A0ACB9E8W6_9ASTR</name>
<proteinExistence type="predicted"/>
<dbReference type="Proteomes" id="UP001056120">
    <property type="component" value="Linkage Group LG18"/>
</dbReference>
<protein>
    <submittedName>
        <fullName evidence="1">Uncharacterized protein</fullName>
    </submittedName>
</protein>
<accession>A0ACB9E8W6</accession>
<keyword evidence="2" id="KW-1185">Reference proteome</keyword>